<proteinExistence type="predicted"/>
<organism evidence="2 3">
    <name type="scientific">Sordaria brevicollis</name>
    <dbReference type="NCBI Taxonomy" id="83679"/>
    <lineage>
        <taxon>Eukaryota</taxon>
        <taxon>Fungi</taxon>
        <taxon>Dikarya</taxon>
        <taxon>Ascomycota</taxon>
        <taxon>Pezizomycotina</taxon>
        <taxon>Sordariomycetes</taxon>
        <taxon>Sordariomycetidae</taxon>
        <taxon>Sordariales</taxon>
        <taxon>Sordariaceae</taxon>
        <taxon>Sordaria</taxon>
    </lineage>
</organism>
<name>A0AAE0PGW7_SORBR</name>
<accession>A0AAE0PGW7</accession>
<gene>
    <name evidence="2" type="ORF">B0T20DRAFT_505674</name>
</gene>
<feature type="compositionally biased region" description="Acidic residues" evidence="1">
    <location>
        <begin position="574"/>
        <end position="597"/>
    </location>
</feature>
<dbReference type="EMBL" id="JAUTDP010000004">
    <property type="protein sequence ID" value="KAK3399781.1"/>
    <property type="molecule type" value="Genomic_DNA"/>
</dbReference>
<comment type="caution">
    <text evidence="2">The sequence shown here is derived from an EMBL/GenBank/DDBJ whole genome shotgun (WGS) entry which is preliminary data.</text>
</comment>
<reference evidence="2" key="1">
    <citation type="journal article" date="2023" name="Mol. Phylogenet. Evol.">
        <title>Genome-scale phylogeny and comparative genomics of the fungal order Sordariales.</title>
        <authorList>
            <person name="Hensen N."/>
            <person name="Bonometti L."/>
            <person name="Westerberg I."/>
            <person name="Brannstrom I.O."/>
            <person name="Guillou S."/>
            <person name="Cros-Aarteil S."/>
            <person name="Calhoun S."/>
            <person name="Haridas S."/>
            <person name="Kuo A."/>
            <person name="Mondo S."/>
            <person name="Pangilinan J."/>
            <person name="Riley R."/>
            <person name="LaButti K."/>
            <person name="Andreopoulos B."/>
            <person name="Lipzen A."/>
            <person name="Chen C."/>
            <person name="Yan M."/>
            <person name="Daum C."/>
            <person name="Ng V."/>
            <person name="Clum A."/>
            <person name="Steindorff A."/>
            <person name="Ohm R.A."/>
            <person name="Martin F."/>
            <person name="Silar P."/>
            <person name="Natvig D.O."/>
            <person name="Lalanne C."/>
            <person name="Gautier V."/>
            <person name="Ament-Velasquez S.L."/>
            <person name="Kruys A."/>
            <person name="Hutchinson M.I."/>
            <person name="Powell A.J."/>
            <person name="Barry K."/>
            <person name="Miller A.N."/>
            <person name="Grigoriev I.V."/>
            <person name="Debuchy R."/>
            <person name="Gladieux P."/>
            <person name="Hiltunen Thoren M."/>
            <person name="Johannesson H."/>
        </authorList>
    </citation>
    <scope>NUCLEOTIDE SEQUENCE</scope>
    <source>
        <strain evidence="2">FGSC 1904</strain>
    </source>
</reference>
<dbReference type="Proteomes" id="UP001281003">
    <property type="component" value="Unassembled WGS sequence"/>
</dbReference>
<keyword evidence="3" id="KW-1185">Reference proteome</keyword>
<sequence length="597" mass="67144">MWIENHSNTENCYTFRASGCFDDDVLDDDIYDGVQPHTGREEFALKYAFYILANAPGSVLDQYPLMGTIRTRQASNLENFHRRLEVAIVSMLRFIRVKAEEVIQAQGNTRGWVINKVTATIPSQWTLRYEDLYRKFLAQALDWTAQVAQDQIKFYYEIEGLASFLLLDMQGQLVKNGKVTHQLCLLLDFGGHSMNGRLYWATSEDGKIKSFFATDEAFEAGGGGEHFIDRLLETCVRKVEEESNGAFSVTPRGKQTAEDAFRKNRAVMGPGGSMNQLDLVLEVGPNRALADCRLTEEDINMAWHKAFGPAIELATTHIQSLAVRDEVQTMNTTALVVLSGGSLKNTPLASTMNAAVEEAGLGDPQQAYLKGGDSQSVRLCAGVAHSEKTQIDVTTFFNRGVGIGVQIQPEGGGGLWENVAYCPLYHDTNLQEDVHPECTIDLQRKDRIRLICDPNFGKNTLEPGQLIDPVDDLVKIDWKRTYTFLEKLPHHSALKNRCDIFLKRGKEGDNDVLRLKMKMVPIMRSKLEKMRRTENFTINLPLYYDPGTRCVMPGQKTMSLRQAIPRLFERQEGEQNEDGEEEEEDDVDEDGESTMAG</sequence>
<feature type="region of interest" description="Disordered" evidence="1">
    <location>
        <begin position="567"/>
        <end position="597"/>
    </location>
</feature>
<dbReference type="AlphaFoldDB" id="A0AAE0PGW7"/>
<protein>
    <submittedName>
        <fullName evidence="2">Uncharacterized protein</fullName>
    </submittedName>
</protein>
<evidence type="ECO:0000313" key="3">
    <source>
        <dbReference type="Proteomes" id="UP001281003"/>
    </source>
</evidence>
<reference evidence="2" key="2">
    <citation type="submission" date="2023-07" db="EMBL/GenBank/DDBJ databases">
        <authorList>
            <consortium name="Lawrence Berkeley National Laboratory"/>
            <person name="Haridas S."/>
            <person name="Hensen N."/>
            <person name="Bonometti L."/>
            <person name="Westerberg I."/>
            <person name="Brannstrom I.O."/>
            <person name="Guillou S."/>
            <person name="Cros-Aarteil S."/>
            <person name="Calhoun S."/>
            <person name="Kuo A."/>
            <person name="Mondo S."/>
            <person name="Pangilinan J."/>
            <person name="Riley R."/>
            <person name="LaButti K."/>
            <person name="Andreopoulos B."/>
            <person name="Lipzen A."/>
            <person name="Chen C."/>
            <person name="Yanf M."/>
            <person name="Daum C."/>
            <person name="Ng V."/>
            <person name="Clum A."/>
            <person name="Steindorff A."/>
            <person name="Ohm R."/>
            <person name="Martin F."/>
            <person name="Silar P."/>
            <person name="Natvig D."/>
            <person name="Lalanne C."/>
            <person name="Gautier V."/>
            <person name="Ament-velasquez S.L."/>
            <person name="Kruys A."/>
            <person name="Hutchinson M.I."/>
            <person name="Powell A.J."/>
            <person name="Barry K."/>
            <person name="Miller A.N."/>
            <person name="Grigoriev I.V."/>
            <person name="Debuchy R."/>
            <person name="Gladieux P."/>
            <person name="Thoren M.H."/>
            <person name="Johannesson H."/>
        </authorList>
    </citation>
    <scope>NUCLEOTIDE SEQUENCE</scope>
    <source>
        <strain evidence="2">FGSC 1904</strain>
    </source>
</reference>
<evidence type="ECO:0000256" key="1">
    <source>
        <dbReference type="SAM" id="MobiDB-lite"/>
    </source>
</evidence>
<evidence type="ECO:0000313" key="2">
    <source>
        <dbReference type="EMBL" id="KAK3399781.1"/>
    </source>
</evidence>